<accession>A0ABU6T7U3</accession>
<evidence type="ECO:0000256" key="1">
    <source>
        <dbReference type="SAM" id="MobiDB-lite"/>
    </source>
</evidence>
<evidence type="ECO:0000313" key="3">
    <source>
        <dbReference type="Proteomes" id="UP001341840"/>
    </source>
</evidence>
<reference evidence="2 3" key="1">
    <citation type="journal article" date="2023" name="Plants (Basel)">
        <title>Bridging the Gap: Combining Genomics and Transcriptomics Approaches to Understand Stylosanthes scabra, an Orphan Legume from the Brazilian Caatinga.</title>
        <authorList>
            <person name="Ferreira-Neto J.R.C."/>
            <person name="da Silva M.D."/>
            <person name="Binneck E."/>
            <person name="de Melo N.F."/>
            <person name="da Silva R.H."/>
            <person name="de Melo A.L.T.M."/>
            <person name="Pandolfi V."/>
            <person name="Bustamante F.O."/>
            <person name="Brasileiro-Vidal A.C."/>
            <person name="Benko-Iseppon A.M."/>
        </authorList>
    </citation>
    <scope>NUCLEOTIDE SEQUENCE [LARGE SCALE GENOMIC DNA]</scope>
    <source>
        <tissue evidence="2">Leaves</tissue>
    </source>
</reference>
<evidence type="ECO:0000313" key="2">
    <source>
        <dbReference type="EMBL" id="MED6143993.1"/>
    </source>
</evidence>
<organism evidence="2 3">
    <name type="scientific">Stylosanthes scabra</name>
    <dbReference type="NCBI Taxonomy" id="79078"/>
    <lineage>
        <taxon>Eukaryota</taxon>
        <taxon>Viridiplantae</taxon>
        <taxon>Streptophyta</taxon>
        <taxon>Embryophyta</taxon>
        <taxon>Tracheophyta</taxon>
        <taxon>Spermatophyta</taxon>
        <taxon>Magnoliopsida</taxon>
        <taxon>eudicotyledons</taxon>
        <taxon>Gunneridae</taxon>
        <taxon>Pentapetalae</taxon>
        <taxon>rosids</taxon>
        <taxon>fabids</taxon>
        <taxon>Fabales</taxon>
        <taxon>Fabaceae</taxon>
        <taxon>Papilionoideae</taxon>
        <taxon>50 kb inversion clade</taxon>
        <taxon>dalbergioids sensu lato</taxon>
        <taxon>Dalbergieae</taxon>
        <taxon>Pterocarpus clade</taxon>
        <taxon>Stylosanthes</taxon>
    </lineage>
</organism>
<gene>
    <name evidence="2" type="ORF">PIB30_011238</name>
</gene>
<feature type="compositionally biased region" description="Basic and acidic residues" evidence="1">
    <location>
        <begin position="61"/>
        <end position="73"/>
    </location>
</feature>
<name>A0ABU6T7U3_9FABA</name>
<keyword evidence="3" id="KW-1185">Reference proteome</keyword>
<dbReference type="Proteomes" id="UP001341840">
    <property type="component" value="Unassembled WGS sequence"/>
</dbReference>
<protein>
    <submittedName>
        <fullName evidence="2">Uncharacterized protein</fullName>
    </submittedName>
</protein>
<dbReference type="EMBL" id="JASCZI010090648">
    <property type="protein sequence ID" value="MED6143993.1"/>
    <property type="molecule type" value="Genomic_DNA"/>
</dbReference>
<sequence>MSSFVGWLPVPDDYLGIKPKYGSLTVKCRGPSSKRPTTPLRKRVLRVPQVLNKVRILSPMEPHRQEEHHDHLEPLGSYPSA</sequence>
<feature type="region of interest" description="Disordered" evidence="1">
    <location>
        <begin position="57"/>
        <end position="81"/>
    </location>
</feature>
<comment type="caution">
    <text evidence="2">The sequence shown here is derived from an EMBL/GenBank/DDBJ whole genome shotgun (WGS) entry which is preliminary data.</text>
</comment>
<proteinExistence type="predicted"/>